<name>A0AB94IYJ1_9BACT</name>
<dbReference type="RefSeq" id="WP_015556896.1">
    <property type="nucleotide sequence ID" value="NC_021038.1"/>
</dbReference>
<proteinExistence type="predicted"/>
<dbReference type="EMBL" id="FP929056">
    <property type="protein sequence ID" value="CBL28749.1"/>
    <property type="molecule type" value="Genomic_DNA"/>
</dbReference>
<sequence>MTRQIVGTTPRQVAGNRAVQQNVAFRTGRGFIHDDTEPDEERFEEELDVEVNDASDDEEDEAPDDDLDSDSSYHEGEARPSTLVRPIWLWCGGRIVWAADRFGYHLSQREQFRRKFQNLLDYLRSQMGTDFPETTAPWLLREFFTKQSMNADEPSPVSSGSCTPSDSCRGNEENGKGVSWIDQLGRVGLIVERTLTPLDLFIMGQGKKNPEVLEREWLKMQLKRRGIGRPEWKLLKDWLPDEINAFFKDLNASAGTDFHYAPSTLQRKKLAEWSKWDIWSGGESVE</sequence>
<dbReference type="AlphaFoldDB" id="A0AB94IYJ1"/>
<accession>A0AB94IYJ1</accession>
<organism evidence="2 3">
    <name type="scientific">Fretibacterium fastidiosum</name>
    <dbReference type="NCBI Taxonomy" id="651822"/>
    <lineage>
        <taxon>Bacteria</taxon>
        <taxon>Thermotogati</taxon>
        <taxon>Synergistota</taxon>
        <taxon>Synergistia</taxon>
        <taxon>Synergistales</taxon>
        <taxon>Aminobacteriaceae</taxon>
        <taxon>Fretibacterium</taxon>
    </lineage>
</organism>
<feature type="compositionally biased region" description="Acidic residues" evidence="1">
    <location>
        <begin position="36"/>
        <end position="69"/>
    </location>
</feature>
<dbReference type="KEGG" id="sbr:SY1_19110"/>
<feature type="compositionally biased region" description="Polar residues" evidence="1">
    <location>
        <begin position="150"/>
        <end position="168"/>
    </location>
</feature>
<feature type="region of interest" description="Disordered" evidence="1">
    <location>
        <begin position="29"/>
        <end position="78"/>
    </location>
</feature>
<feature type="region of interest" description="Disordered" evidence="1">
    <location>
        <begin position="150"/>
        <end position="174"/>
    </location>
</feature>
<gene>
    <name evidence="2" type="ORF">SY1_19110</name>
</gene>
<evidence type="ECO:0000313" key="2">
    <source>
        <dbReference type="EMBL" id="CBL28749.1"/>
    </source>
</evidence>
<dbReference type="Proteomes" id="UP000008957">
    <property type="component" value="Chromosome"/>
</dbReference>
<keyword evidence="3" id="KW-1185">Reference proteome</keyword>
<evidence type="ECO:0000313" key="3">
    <source>
        <dbReference type="Proteomes" id="UP000008957"/>
    </source>
</evidence>
<evidence type="ECO:0000256" key="1">
    <source>
        <dbReference type="SAM" id="MobiDB-lite"/>
    </source>
</evidence>
<reference evidence="2 3" key="2">
    <citation type="submission" date="2010-03" db="EMBL/GenBank/DDBJ databases">
        <authorList>
            <person name="Pajon A."/>
        </authorList>
    </citation>
    <scope>NUCLEOTIDE SEQUENCE [LARGE SCALE GENOMIC DNA]</scope>
    <source>
        <strain evidence="2 3">SGP1</strain>
    </source>
</reference>
<reference evidence="3" key="1">
    <citation type="submission" date="2010-03" db="EMBL/GenBank/DDBJ databases">
        <title>The genome sequence of Synergistetes sp. SGP1.</title>
        <authorList>
            <consortium name="metaHIT consortium -- http://www.metahit.eu/"/>
            <person name="Pajon A."/>
            <person name="Turner K."/>
            <person name="Parkhill J."/>
            <person name="Wade W."/>
            <person name="Vartoukian S."/>
        </authorList>
    </citation>
    <scope>NUCLEOTIDE SEQUENCE [LARGE SCALE GENOMIC DNA]</scope>
    <source>
        <strain evidence="3">SGP1</strain>
    </source>
</reference>
<protein>
    <submittedName>
        <fullName evidence="2">Uncharacterized protein</fullName>
    </submittedName>
</protein>